<evidence type="ECO:0000259" key="8">
    <source>
        <dbReference type="PROSITE" id="PS00651"/>
    </source>
</evidence>
<organism evidence="9 10">
    <name type="scientific">Candidatus Muproteobacteria bacterium RBG_19FT_COMBO_61_10</name>
    <dbReference type="NCBI Taxonomy" id="1817761"/>
    <lineage>
        <taxon>Bacteria</taxon>
        <taxon>Pseudomonadati</taxon>
        <taxon>Pseudomonadota</taxon>
        <taxon>Candidatus Muproteobacteria</taxon>
    </lineage>
</organism>
<evidence type="ECO:0000313" key="9">
    <source>
        <dbReference type="EMBL" id="OGI57561.1"/>
    </source>
</evidence>
<dbReference type="InterPro" id="IPR036935">
    <property type="entry name" value="Ribosomal_bL9_N_sf"/>
</dbReference>
<dbReference type="Pfam" id="PF01281">
    <property type="entry name" value="Ribosomal_L9_N"/>
    <property type="match status" value="1"/>
</dbReference>
<name>A0A1F6UJM5_9PROT</name>
<dbReference type="InterPro" id="IPR036791">
    <property type="entry name" value="Ribosomal_bL9_C_sf"/>
</dbReference>
<dbReference type="SUPFAM" id="SSF55658">
    <property type="entry name" value="L9 N-domain-like"/>
    <property type="match status" value="1"/>
</dbReference>
<dbReference type="InterPro" id="IPR020594">
    <property type="entry name" value="Ribosomal_bL9_bac/chp"/>
</dbReference>
<protein>
    <recommendedName>
        <fullName evidence="6">Large ribosomal subunit protein bL9</fullName>
    </recommendedName>
    <alternativeName>
        <fullName evidence="7">50S ribosomal protein L9</fullName>
    </alternativeName>
</protein>
<keyword evidence="4 9" id="KW-0689">Ribosomal protein</keyword>
<evidence type="ECO:0000256" key="1">
    <source>
        <dbReference type="ARBA" id="ARBA00010605"/>
    </source>
</evidence>
<accession>A0A1F6UJM5</accession>
<dbReference type="SUPFAM" id="SSF55653">
    <property type="entry name" value="Ribosomal protein L9 C-domain"/>
    <property type="match status" value="1"/>
</dbReference>
<feature type="domain" description="Ribosomal protein L9" evidence="8">
    <location>
        <begin position="13"/>
        <end position="40"/>
    </location>
</feature>
<dbReference type="Gene3D" id="3.10.430.100">
    <property type="entry name" value="Ribosomal protein L9, C-terminal domain"/>
    <property type="match status" value="1"/>
</dbReference>
<keyword evidence="5" id="KW-0687">Ribonucleoprotein</keyword>
<dbReference type="AlphaFoldDB" id="A0A1F6UJM5"/>
<comment type="caution">
    <text evidence="9">The sequence shown here is derived from an EMBL/GenBank/DDBJ whole genome shotgun (WGS) entry which is preliminary data.</text>
</comment>
<dbReference type="PROSITE" id="PS00651">
    <property type="entry name" value="RIBOSOMAL_L9"/>
    <property type="match status" value="1"/>
</dbReference>
<dbReference type="GO" id="GO:0005840">
    <property type="term" value="C:ribosome"/>
    <property type="evidence" value="ECO:0007669"/>
    <property type="project" value="UniProtKB-KW"/>
</dbReference>
<dbReference type="NCBIfam" id="TIGR00158">
    <property type="entry name" value="L9"/>
    <property type="match status" value="1"/>
</dbReference>
<evidence type="ECO:0000256" key="7">
    <source>
        <dbReference type="ARBA" id="ARBA00035456"/>
    </source>
</evidence>
<dbReference type="InterPro" id="IPR009027">
    <property type="entry name" value="Ribosomal_bL9/RNase_H1_N"/>
</dbReference>
<dbReference type="EMBL" id="MFSV01000130">
    <property type="protein sequence ID" value="OGI57561.1"/>
    <property type="molecule type" value="Genomic_DNA"/>
</dbReference>
<keyword evidence="2" id="KW-0699">rRNA-binding</keyword>
<dbReference type="Pfam" id="PF03948">
    <property type="entry name" value="Ribosomal_L9_C"/>
    <property type="match status" value="1"/>
</dbReference>
<dbReference type="GO" id="GO:0003735">
    <property type="term" value="F:structural constituent of ribosome"/>
    <property type="evidence" value="ECO:0007669"/>
    <property type="project" value="InterPro"/>
</dbReference>
<dbReference type="InterPro" id="IPR000244">
    <property type="entry name" value="Ribosomal_bL9"/>
</dbReference>
<evidence type="ECO:0000256" key="6">
    <source>
        <dbReference type="ARBA" id="ARBA00035292"/>
    </source>
</evidence>
<dbReference type="InterPro" id="IPR020070">
    <property type="entry name" value="Ribosomal_bL9_N"/>
</dbReference>
<evidence type="ECO:0000256" key="5">
    <source>
        <dbReference type="ARBA" id="ARBA00023274"/>
    </source>
</evidence>
<dbReference type="GO" id="GO:0006412">
    <property type="term" value="P:translation"/>
    <property type="evidence" value="ECO:0007669"/>
    <property type="project" value="InterPro"/>
</dbReference>
<dbReference type="PANTHER" id="PTHR21368">
    <property type="entry name" value="50S RIBOSOMAL PROTEIN L9"/>
    <property type="match status" value="1"/>
</dbReference>
<dbReference type="Gene3D" id="3.40.5.10">
    <property type="entry name" value="Ribosomal protein L9, N-terminal domain"/>
    <property type="match status" value="1"/>
</dbReference>
<comment type="similarity">
    <text evidence="1">Belongs to the bacterial ribosomal protein bL9 family.</text>
</comment>
<feature type="non-terminal residue" evidence="9">
    <location>
        <position position="117"/>
    </location>
</feature>
<dbReference type="GO" id="GO:1990904">
    <property type="term" value="C:ribonucleoprotein complex"/>
    <property type="evidence" value="ECO:0007669"/>
    <property type="project" value="UniProtKB-KW"/>
</dbReference>
<proteinExistence type="inferred from homology"/>
<reference evidence="9 10" key="1">
    <citation type="journal article" date="2016" name="Nat. Commun.">
        <title>Thousands of microbial genomes shed light on interconnected biogeochemical processes in an aquifer system.</title>
        <authorList>
            <person name="Anantharaman K."/>
            <person name="Brown C.T."/>
            <person name="Hug L.A."/>
            <person name="Sharon I."/>
            <person name="Castelle C.J."/>
            <person name="Probst A.J."/>
            <person name="Thomas B.C."/>
            <person name="Singh A."/>
            <person name="Wilkins M.J."/>
            <person name="Karaoz U."/>
            <person name="Brodie E.L."/>
            <person name="Williams K.H."/>
            <person name="Hubbard S.S."/>
            <person name="Banfield J.F."/>
        </authorList>
    </citation>
    <scope>NUCLEOTIDE SEQUENCE [LARGE SCALE GENOMIC DNA]</scope>
</reference>
<evidence type="ECO:0000313" key="10">
    <source>
        <dbReference type="Proteomes" id="UP000177950"/>
    </source>
</evidence>
<evidence type="ECO:0000256" key="3">
    <source>
        <dbReference type="ARBA" id="ARBA00022884"/>
    </source>
</evidence>
<evidence type="ECO:0000256" key="4">
    <source>
        <dbReference type="ARBA" id="ARBA00022980"/>
    </source>
</evidence>
<sequence>MEIILLEKVRNLGNLGDQVNVKSGYGRNFLLPHGKAVIANAANKAAFEARRAELEKNQMVALDQAKARAAKLDGLTVQITGKVGEEGKLFGSVGTADIAEAVAKQGFELDRSEIHLP</sequence>
<gene>
    <name evidence="9" type="ORF">A2V58_04895</name>
</gene>
<evidence type="ECO:0000256" key="2">
    <source>
        <dbReference type="ARBA" id="ARBA00022730"/>
    </source>
</evidence>
<dbReference type="GO" id="GO:0019843">
    <property type="term" value="F:rRNA binding"/>
    <property type="evidence" value="ECO:0007669"/>
    <property type="project" value="UniProtKB-KW"/>
</dbReference>
<dbReference type="InterPro" id="IPR020069">
    <property type="entry name" value="Ribosomal_bL9_C"/>
</dbReference>
<keyword evidence="3" id="KW-0694">RNA-binding</keyword>
<dbReference type="Proteomes" id="UP000177950">
    <property type="component" value="Unassembled WGS sequence"/>
</dbReference>